<sequence>MRTSSTSAARRVLAGVVALAAVALTGCDSPAEPPAPTTPGATPRPFTVVSTDRVTVTDPAAATDQASTMFALNVFQRLMTSAPGDGARPKPDAARDCGFIESPTIYTCTLQKGLTFAGGDPLTSSDVKFSIERALRLDVPGSSTSLLSSLRRIDTPDDVTVRFLLSRVDTQFVWALASPAASIVDEQQYDADEVRDTDEPAVGSGPFVVTSFDEDGDKGGTIAFSRFPEYKGFTPPAIDGLTYRTVADSATIEDAMQKGQVDVVWRGLNTAAVTRLSQQVGASPDKTTTSGFSERVLPGARVLQLQWSPSSRARSDKALRTAIALALQGDRTSDSVLPAGIPGHEATFPLGGKATPKVTWKSRINLTLAYDPTAPNATDLADTVRNRLEDTGGLSVRLAPGSADADLVLVDRKAWTPTALSWLQPFVDDPLPATRTTVTATTNAYRASTDEAASERLLGTLQRQAASDLVLLPISQSDETVWVRAGAEVNGGSYGPGWQLGLWGISTS</sequence>
<feature type="domain" description="Solute-binding protein family 5" evidence="6">
    <location>
        <begin position="101"/>
        <end position="354"/>
    </location>
</feature>
<feature type="signal peptide" evidence="5">
    <location>
        <begin position="1"/>
        <end position="20"/>
    </location>
</feature>
<evidence type="ECO:0000313" key="7">
    <source>
        <dbReference type="EMBL" id="GAA3553411.1"/>
    </source>
</evidence>
<dbReference type="RefSeq" id="WP_344740966.1">
    <property type="nucleotide sequence ID" value="NZ_BAAAYR010000001.1"/>
</dbReference>
<protein>
    <submittedName>
        <fullName evidence="7">ABC transporter substrate-binding protein</fullName>
    </submittedName>
</protein>
<dbReference type="InterPro" id="IPR039424">
    <property type="entry name" value="SBP_5"/>
</dbReference>
<dbReference type="PANTHER" id="PTHR30290:SF10">
    <property type="entry name" value="PERIPLASMIC OLIGOPEPTIDE-BINDING PROTEIN-RELATED"/>
    <property type="match status" value="1"/>
</dbReference>
<evidence type="ECO:0000256" key="3">
    <source>
        <dbReference type="ARBA" id="ARBA00022448"/>
    </source>
</evidence>
<comment type="subcellular location">
    <subcellularLocation>
        <location evidence="1">Cell envelope</location>
    </subcellularLocation>
</comment>
<gene>
    <name evidence="7" type="ORF">GCM10022197_05650</name>
</gene>
<evidence type="ECO:0000256" key="1">
    <source>
        <dbReference type="ARBA" id="ARBA00004196"/>
    </source>
</evidence>
<dbReference type="PROSITE" id="PS51257">
    <property type="entry name" value="PROKAR_LIPOPROTEIN"/>
    <property type="match status" value="1"/>
</dbReference>
<dbReference type="EMBL" id="BAAAYR010000001">
    <property type="protein sequence ID" value="GAA3553411.1"/>
    <property type="molecule type" value="Genomic_DNA"/>
</dbReference>
<keyword evidence="8" id="KW-1185">Reference proteome</keyword>
<name>A0ABP6WPE3_9ACTN</name>
<dbReference type="Proteomes" id="UP001500767">
    <property type="component" value="Unassembled WGS sequence"/>
</dbReference>
<keyword evidence="4 5" id="KW-0732">Signal</keyword>
<evidence type="ECO:0000259" key="6">
    <source>
        <dbReference type="Pfam" id="PF00496"/>
    </source>
</evidence>
<feature type="chain" id="PRO_5046929587" evidence="5">
    <location>
        <begin position="21"/>
        <end position="508"/>
    </location>
</feature>
<evidence type="ECO:0000313" key="8">
    <source>
        <dbReference type="Proteomes" id="UP001500767"/>
    </source>
</evidence>
<evidence type="ECO:0000256" key="2">
    <source>
        <dbReference type="ARBA" id="ARBA00005695"/>
    </source>
</evidence>
<evidence type="ECO:0000256" key="5">
    <source>
        <dbReference type="SAM" id="SignalP"/>
    </source>
</evidence>
<comment type="similarity">
    <text evidence="2">Belongs to the bacterial solute-binding protein 5 family.</text>
</comment>
<dbReference type="Pfam" id="PF00496">
    <property type="entry name" value="SBP_bac_5"/>
    <property type="match status" value="1"/>
</dbReference>
<accession>A0ABP6WPE3</accession>
<evidence type="ECO:0000256" key="4">
    <source>
        <dbReference type="ARBA" id="ARBA00022729"/>
    </source>
</evidence>
<dbReference type="Gene3D" id="3.10.105.10">
    <property type="entry name" value="Dipeptide-binding Protein, Domain 3"/>
    <property type="match status" value="1"/>
</dbReference>
<proteinExistence type="inferred from homology"/>
<reference evidence="8" key="1">
    <citation type="journal article" date="2019" name="Int. J. Syst. Evol. Microbiol.">
        <title>The Global Catalogue of Microorganisms (GCM) 10K type strain sequencing project: providing services to taxonomists for standard genome sequencing and annotation.</title>
        <authorList>
            <consortium name="The Broad Institute Genomics Platform"/>
            <consortium name="The Broad Institute Genome Sequencing Center for Infectious Disease"/>
            <person name="Wu L."/>
            <person name="Ma J."/>
        </authorList>
    </citation>
    <scope>NUCLEOTIDE SEQUENCE [LARGE SCALE GENOMIC DNA]</scope>
    <source>
        <strain evidence="8">JCM 16540</strain>
    </source>
</reference>
<dbReference type="SUPFAM" id="SSF53850">
    <property type="entry name" value="Periplasmic binding protein-like II"/>
    <property type="match status" value="1"/>
</dbReference>
<dbReference type="Gene3D" id="3.90.76.10">
    <property type="entry name" value="Dipeptide-binding Protein, Domain 1"/>
    <property type="match status" value="1"/>
</dbReference>
<dbReference type="PANTHER" id="PTHR30290">
    <property type="entry name" value="PERIPLASMIC BINDING COMPONENT OF ABC TRANSPORTER"/>
    <property type="match status" value="1"/>
</dbReference>
<keyword evidence="3" id="KW-0813">Transport</keyword>
<dbReference type="InterPro" id="IPR000914">
    <property type="entry name" value="SBP_5_dom"/>
</dbReference>
<organism evidence="7 8">
    <name type="scientific">Microlunatus spumicola</name>
    <dbReference type="NCBI Taxonomy" id="81499"/>
    <lineage>
        <taxon>Bacteria</taxon>
        <taxon>Bacillati</taxon>
        <taxon>Actinomycetota</taxon>
        <taxon>Actinomycetes</taxon>
        <taxon>Propionibacteriales</taxon>
        <taxon>Propionibacteriaceae</taxon>
        <taxon>Microlunatus</taxon>
    </lineage>
</organism>
<comment type="caution">
    <text evidence="7">The sequence shown here is derived from an EMBL/GenBank/DDBJ whole genome shotgun (WGS) entry which is preliminary data.</text>
</comment>
<dbReference type="Gene3D" id="3.40.190.10">
    <property type="entry name" value="Periplasmic binding protein-like II"/>
    <property type="match status" value="1"/>
</dbReference>